<name>A0A1V3XJE0_MYCKA</name>
<organism evidence="2 3">
    <name type="scientific">Mycobacterium kansasii</name>
    <dbReference type="NCBI Taxonomy" id="1768"/>
    <lineage>
        <taxon>Bacteria</taxon>
        <taxon>Bacillati</taxon>
        <taxon>Actinomycetota</taxon>
        <taxon>Actinomycetes</taxon>
        <taxon>Mycobacteriales</taxon>
        <taxon>Mycobacteriaceae</taxon>
        <taxon>Mycobacterium</taxon>
    </lineage>
</organism>
<feature type="region of interest" description="Disordered" evidence="1">
    <location>
        <begin position="23"/>
        <end position="67"/>
    </location>
</feature>
<dbReference type="AlphaFoldDB" id="A0A1V3XJE0"/>
<evidence type="ECO:0000313" key="3">
    <source>
        <dbReference type="Proteomes" id="UP000189229"/>
    </source>
</evidence>
<comment type="caution">
    <text evidence="2">The sequence shown here is derived from an EMBL/GenBank/DDBJ whole genome shotgun (WGS) entry which is preliminary data.</text>
</comment>
<sequence>MAQAPPFTAEQVAQLRVLLEPARAELSADPGRPPTPEPPVVNGGSTAPESDRKAAVAERLAVLDGGA</sequence>
<proteinExistence type="predicted"/>
<evidence type="ECO:0000256" key="1">
    <source>
        <dbReference type="SAM" id="MobiDB-lite"/>
    </source>
</evidence>
<dbReference type="Proteomes" id="UP000189229">
    <property type="component" value="Unassembled WGS sequence"/>
</dbReference>
<evidence type="ECO:0000313" key="2">
    <source>
        <dbReference type="EMBL" id="OOK79309.1"/>
    </source>
</evidence>
<protein>
    <submittedName>
        <fullName evidence="2">Uncharacterized protein</fullName>
    </submittedName>
</protein>
<dbReference type="EMBL" id="MVBM01000002">
    <property type="protein sequence ID" value="OOK79309.1"/>
    <property type="molecule type" value="Genomic_DNA"/>
</dbReference>
<reference evidence="2 3" key="1">
    <citation type="submission" date="2017-02" db="EMBL/GenBank/DDBJ databases">
        <title>Complete genome sequences of Mycobacterium kansasii strains isolated from rhesus macaques.</title>
        <authorList>
            <person name="Panda A."/>
            <person name="Nagaraj S."/>
            <person name="Zhao X."/>
            <person name="Tettelin H."/>
            <person name="Detolla L.J."/>
        </authorList>
    </citation>
    <scope>NUCLEOTIDE SEQUENCE [LARGE SCALE GENOMIC DNA]</scope>
    <source>
        <strain evidence="2 3">11-3813</strain>
    </source>
</reference>
<gene>
    <name evidence="2" type="ORF">BZL30_1969</name>
</gene>
<accession>A0A1V3XJE0</accession>